<name>A0A087MIV5_9GAMM</name>
<evidence type="ECO:0000313" key="3">
    <source>
        <dbReference type="Proteomes" id="UP000029085"/>
    </source>
</evidence>
<dbReference type="STRING" id="1121014.N788_04120"/>
<proteinExistence type="predicted"/>
<sequence length="124" mass="13231">MIGYVTLGTNDMARACAFYDALLAEMGAKRIMEGERFVAWGTDRQSPSVGVITPFDKRDATPGNGTMVALAVRTPAQVDALHARALALGGTDEGAPGDRFKGFYAAYFRDPDGNKLNFFCMGGA</sequence>
<feature type="domain" description="VOC" evidence="1">
    <location>
        <begin position="1"/>
        <end position="121"/>
    </location>
</feature>
<dbReference type="InterPro" id="IPR037523">
    <property type="entry name" value="VOC_core"/>
</dbReference>
<reference evidence="3" key="1">
    <citation type="submission" date="2013-08" db="EMBL/GenBank/DDBJ databases">
        <title>Genome sequencing of Arenimonas donghaensis.</title>
        <authorList>
            <person name="Chen F."/>
            <person name="Wang G."/>
        </authorList>
    </citation>
    <scope>NUCLEOTIDE SEQUENCE [LARGE SCALE GENOMIC DNA]</scope>
    <source>
        <strain evidence="3">HO3-R19</strain>
    </source>
</reference>
<dbReference type="Pfam" id="PF00903">
    <property type="entry name" value="Glyoxalase"/>
    <property type="match status" value="1"/>
</dbReference>
<protein>
    <recommendedName>
        <fullName evidence="1">VOC domain-containing protein</fullName>
    </recommendedName>
</protein>
<dbReference type="SUPFAM" id="SSF54593">
    <property type="entry name" value="Glyoxalase/Bleomycin resistance protein/Dihydroxybiphenyl dioxygenase"/>
    <property type="match status" value="1"/>
</dbReference>
<gene>
    <name evidence="2" type="ORF">N788_04120</name>
</gene>
<keyword evidence="3" id="KW-1185">Reference proteome</keyword>
<reference evidence="2 3" key="2">
    <citation type="journal article" date="2015" name="Stand. Genomic Sci.">
        <title>High quality draft genomic sequence of Arenimonas donghaensis DSM 18148(T).</title>
        <authorList>
            <person name="Chen F."/>
            <person name="Wang H."/>
            <person name="Cao Y."/>
            <person name="Li X."/>
            <person name="Wang G."/>
        </authorList>
    </citation>
    <scope>NUCLEOTIDE SEQUENCE [LARGE SCALE GENOMIC DNA]</scope>
    <source>
        <strain evidence="2 3">HO3-R19</strain>
    </source>
</reference>
<dbReference type="PROSITE" id="PS51819">
    <property type="entry name" value="VOC"/>
    <property type="match status" value="1"/>
</dbReference>
<accession>A0A087MIV5</accession>
<dbReference type="AlphaFoldDB" id="A0A087MIV5"/>
<dbReference type="Gene3D" id="3.10.180.10">
    <property type="entry name" value="2,3-Dihydroxybiphenyl 1,2-Dioxygenase, domain 1"/>
    <property type="match status" value="1"/>
</dbReference>
<dbReference type="EMBL" id="AVCJ01000012">
    <property type="protein sequence ID" value="KFL36808.1"/>
    <property type="molecule type" value="Genomic_DNA"/>
</dbReference>
<dbReference type="PANTHER" id="PTHR35006:SF1">
    <property type="entry name" value="BLL2941 PROTEIN"/>
    <property type="match status" value="1"/>
</dbReference>
<dbReference type="RefSeq" id="WP_034223098.1">
    <property type="nucleotide sequence ID" value="NZ_AVCJ01000012.1"/>
</dbReference>
<dbReference type="PATRIC" id="fig|1121014.3.peg.1491"/>
<comment type="caution">
    <text evidence="2">The sequence shown here is derived from an EMBL/GenBank/DDBJ whole genome shotgun (WGS) entry which is preliminary data.</text>
</comment>
<organism evidence="2 3">
    <name type="scientific">Arenimonas donghaensis DSM 18148 = HO3-R19</name>
    <dbReference type="NCBI Taxonomy" id="1121014"/>
    <lineage>
        <taxon>Bacteria</taxon>
        <taxon>Pseudomonadati</taxon>
        <taxon>Pseudomonadota</taxon>
        <taxon>Gammaproteobacteria</taxon>
        <taxon>Lysobacterales</taxon>
        <taxon>Lysobacteraceae</taxon>
        <taxon>Arenimonas</taxon>
    </lineage>
</organism>
<dbReference type="OrthoDB" id="9800438at2"/>
<dbReference type="CDD" id="cd07262">
    <property type="entry name" value="VOC_like"/>
    <property type="match status" value="1"/>
</dbReference>
<dbReference type="Proteomes" id="UP000029085">
    <property type="component" value="Unassembled WGS sequence"/>
</dbReference>
<dbReference type="PANTHER" id="PTHR35006">
    <property type="entry name" value="GLYOXALASE FAMILY PROTEIN (AFU_ORTHOLOGUE AFUA_5G14830)"/>
    <property type="match status" value="1"/>
</dbReference>
<dbReference type="InterPro" id="IPR004360">
    <property type="entry name" value="Glyas_Fos-R_dOase_dom"/>
</dbReference>
<evidence type="ECO:0000259" key="1">
    <source>
        <dbReference type="PROSITE" id="PS51819"/>
    </source>
</evidence>
<evidence type="ECO:0000313" key="2">
    <source>
        <dbReference type="EMBL" id="KFL36808.1"/>
    </source>
</evidence>
<dbReference type="InterPro" id="IPR029068">
    <property type="entry name" value="Glyas_Bleomycin-R_OHBP_Dase"/>
</dbReference>